<dbReference type="Proteomes" id="UP000289738">
    <property type="component" value="Chromosome A05"/>
</dbReference>
<organism evidence="1 2">
    <name type="scientific">Arachis hypogaea</name>
    <name type="common">Peanut</name>
    <dbReference type="NCBI Taxonomy" id="3818"/>
    <lineage>
        <taxon>Eukaryota</taxon>
        <taxon>Viridiplantae</taxon>
        <taxon>Streptophyta</taxon>
        <taxon>Embryophyta</taxon>
        <taxon>Tracheophyta</taxon>
        <taxon>Spermatophyta</taxon>
        <taxon>Magnoliopsida</taxon>
        <taxon>eudicotyledons</taxon>
        <taxon>Gunneridae</taxon>
        <taxon>Pentapetalae</taxon>
        <taxon>rosids</taxon>
        <taxon>fabids</taxon>
        <taxon>Fabales</taxon>
        <taxon>Fabaceae</taxon>
        <taxon>Papilionoideae</taxon>
        <taxon>50 kb inversion clade</taxon>
        <taxon>dalbergioids sensu lato</taxon>
        <taxon>Dalbergieae</taxon>
        <taxon>Pterocarpus clade</taxon>
        <taxon>Arachis</taxon>
    </lineage>
</organism>
<reference evidence="1 2" key="1">
    <citation type="submission" date="2019-01" db="EMBL/GenBank/DDBJ databases">
        <title>Sequencing of cultivated peanut Arachis hypogaea provides insights into genome evolution and oil improvement.</title>
        <authorList>
            <person name="Chen X."/>
        </authorList>
    </citation>
    <scope>NUCLEOTIDE SEQUENCE [LARGE SCALE GENOMIC DNA]</scope>
    <source>
        <strain evidence="2">cv. Fuhuasheng</strain>
        <tissue evidence="1">Leaves</tissue>
    </source>
</reference>
<dbReference type="EMBL" id="SDMP01000005">
    <property type="protein sequence ID" value="RYR59295.1"/>
    <property type="molecule type" value="Genomic_DNA"/>
</dbReference>
<proteinExistence type="predicted"/>
<gene>
    <name evidence="1" type="ORF">Ahy_A05g025160</name>
</gene>
<name>A0A445D7R8_ARAHY</name>
<evidence type="ECO:0000313" key="2">
    <source>
        <dbReference type="Proteomes" id="UP000289738"/>
    </source>
</evidence>
<protein>
    <submittedName>
        <fullName evidence="1">Uncharacterized protein</fullName>
    </submittedName>
</protein>
<accession>A0A445D7R8</accession>
<dbReference type="AlphaFoldDB" id="A0A445D7R8"/>
<sequence>MEAYNYTYAFHDFDEEPSGSIKQKTKLKITYKKGHCRYCSETRHTKRYCGKRVADEEVATAVAVTDIATDVDGS</sequence>
<evidence type="ECO:0000313" key="1">
    <source>
        <dbReference type="EMBL" id="RYR59295.1"/>
    </source>
</evidence>
<keyword evidence="2" id="KW-1185">Reference proteome</keyword>
<comment type="caution">
    <text evidence="1">The sequence shown here is derived from an EMBL/GenBank/DDBJ whole genome shotgun (WGS) entry which is preliminary data.</text>
</comment>